<accession>A0A916KAT9</accession>
<comment type="caution">
    <text evidence="1">The sequence shown here is derived from an EMBL/GenBank/DDBJ whole genome shotgun (WGS) entry which is preliminary data.</text>
</comment>
<dbReference type="EMBL" id="CAJVAS010000064">
    <property type="protein sequence ID" value="CAG7651802.1"/>
    <property type="molecule type" value="Genomic_DNA"/>
</dbReference>
<reference evidence="1" key="1">
    <citation type="submission" date="2021-06" db="EMBL/GenBank/DDBJ databases">
        <authorList>
            <person name="Criscuolo A."/>
        </authorList>
    </citation>
    <scope>NUCLEOTIDE SEQUENCE</scope>
    <source>
        <strain evidence="1">CIP111600</strain>
    </source>
</reference>
<name>A0A916KAT9_9BACL</name>
<dbReference type="AlphaFoldDB" id="A0A916KAT9"/>
<dbReference type="Proteomes" id="UP000693672">
    <property type="component" value="Unassembled WGS sequence"/>
</dbReference>
<sequence>MKEEIGLDITIKKLLWVEEGRNDKDEIGYIYYFLEEKVNGEPTIGYEPELPRNEQKIMDVVYKGREEIMELEKVYPEVMKHDYFWKVMKEESHNPYVNRPSKGFGKE</sequence>
<protein>
    <submittedName>
        <fullName evidence="1">Uncharacterized protein</fullName>
    </submittedName>
</protein>
<proteinExistence type="predicted"/>
<evidence type="ECO:0000313" key="2">
    <source>
        <dbReference type="Proteomes" id="UP000693672"/>
    </source>
</evidence>
<gene>
    <name evidence="1" type="ORF">PAESOLCIP111_06390</name>
</gene>
<organism evidence="1 2">
    <name type="scientific">Paenibacillus solanacearum</name>
    <dbReference type="NCBI Taxonomy" id="2048548"/>
    <lineage>
        <taxon>Bacteria</taxon>
        <taxon>Bacillati</taxon>
        <taxon>Bacillota</taxon>
        <taxon>Bacilli</taxon>
        <taxon>Bacillales</taxon>
        <taxon>Paenibacillaceae</taxon>
        <taxon>Paenibacillus</taxon>
    </lineage>
</organism>
<keyword evidence="2" id="KW-1185">Reference proteome</keyword>
<evidence type="ECO:0000313" key="1">
    <source>
        <dbReference type="EMBL" id="CAG7651802.1"/>
    </source>
</evidence>